<dbReference type="GO" id="GO:0009055">
    <property type="term" value="F:electron transfer activity"/>
    <property type="evidence" value="ECO:0007669"/>
    <property type="project" value="TreeGrafter"/>
</dbReference>
<dbReference type="AlphaFoldDB" id="A0A645EDQ4"/>
<dbReference type="GO" id="GO:0000104">
    <property type="term" value="F:succinate dehydrogenase activity"/>
    <property type="evidence" value="ECO:0007669"/>
    <property type="project" value="TreeGrafter"/>
</dbReference>
<evidence type="ECO:0000313" key="2">
    <source>
        <dbReference type="EMBL" id="MPN00021.1"/>
    </source>
</evidence>
<dbReference type="SUPFAM" id="SSF46977">
    <property type="entry name" value="Succinate dehydrogenase/fumarate reductase flavoprotein C-terminal domain"/>
    <property type="match status" value="1"/>
</dbReference>
<comment type="caution">
    <text evidence="2">The sequence shown here is derived from an EMBL/GenBank/DDBJ whole genome shotgun (WGS) entry which is preliminary data.</text>
</comment>
<sequence>MQGLADGYFVLPYTIGDFLAGKIQVPKTDVKHPAFDEAEKAVKDKITKLFSIKGSQPVDYFHKKLGHLMWDYVGMARNEAGLKKAIEEIKKLKEEFWKNVFVPGENAEFNQEVEKALRVSDFLELGELMAMDALNRNESCGGHFREEMQTEDGETKRDDQNYMYVSAWEYKNNENPVLHKEPLNYEFVKIATRNYKD</sequence>
<dbReference type="GO" id="GO:0005886">
    <property type="term" value="C:plasma membrane"/>
    <property type="evidence" value="ECO:0007669"/>
    <property type="project" value="TreeGrafter"/>
</dbReference>
<dbReference type="InterPro" id="IPR015939">
    <property type="entry name" value="Fum_Rdtase/Succ_DH_flav-like_C"/>
</dbReference>
<name>A0A645EDQ4_9ZZZZ</name>
<dbReference type="InterPro" id="IPR037099">
    <property type="entry name" value="Fum_R/Succ_DH_flav-like_C_sf"/>
</dbReference>
<accession>A0A645EDQ4</accession>
<keyword evidence="2" id="KW-0560">Oxidoreductase</keyword>
<dbReference type="Pfam" id="PF02910">
    <property type="entry name" value="Succ_DH_flav_C"/>
    <property type="match status" value="1"/>
</dbReference>
<dbReference type="GO" id="GO:0050660">
    <property type="term" value="F:flavin adenine dinucleotide binding"/>
    <property type="evidence" value="ECO:0007669"/>
    <property type="project" value="TreeGrafter"/>
</dbReference>
<dbReference type="GO" id="GO:0009061">
    <property type="term" value="P:anaerobic respiration"/>
    <property type="evidence" value="ECO:0007669"/>
    <property type="project" value="TreeGrafter"/>
</dbReference>
<reference evidence="2" key="1">
    <citation type="submission" date="2019-08" db="EMBL/GenBank/DDBJ databases">
        <authorList>
            <person name="Kucharzyk K."/>
            <person name="Murdoch R.W."/>
            <person name="Higgins S."/>
            <person name="Loffler F."/>
        </authorList>
    </citation>
    <scope>NUCLEOTIDE SEQUENCE</scope>
</reference>
<protein>
    <submittedName>
        <fullName evidence="2">Fumarate reductase flavoprotein subunit</fullName>
        <ecNumber evidence="2">1.3.5.4</ecNumber>
    </submittedName>
</protein>
<evidence type="ECO:0000259" key="1">
    <source>
        <dbReference type="Pfam" id="PF02910"/>
    </source>
</evidence>
<dbReference type="InterPro" id="IPR030664">
    <property type="entry name" value="SdhA/FrdA/AprA"/>
</dbReference>
<dbReference type="FunFam" id="1.20.58.100:FF:000003">
    <property type="entry name" value="Succinate dehydrogenase flavoprotein subunit"/>
    <property type="match status" value="1"/>
</dbReference>
<proteinExistence type="predicted"/>
<dbReference type="Gene3D" id="1.20.58.100">
    <property type="entry name" value="Fumarate reductase/succinate dehydrogenase flavoprotein-like, C-terminal domain"/>
    <property type="match status" value="1"/>
</dbReference>
<organism evidence="2">
    <name type="scientific">bioreactor metagenome</name>
    <dbReference type="NCBI Taxonomy" id="1076179"/>
    <lineage>
        <taxon>unclassified sequences</taxon>
        <taxon>metagenomes</taxon>
        <taxon>ecological metagenomes</taxon>
    </lineage>
</organism>
<dbReference type="PANTHER" id="PTHR11632:SF53">
    <property type="entry name" value="SUCCINATE DEHYDROGENASE FLAVOPROTEIN SUBUNIT"/>
    <property type="match status" value="1"/>
</dbReference>
<gene>
    <name evidence="2" type="primary">frdA_16</name>
    <name evidence="2" type="ORF">SDC9_147215</name>
</gene>
<dbReference type="EMBL" id="VSSQ01046072">
    <property type="protein sequence ID" value="MPN00021.1"/>
    <property type="molecule type" value="Genomic_DNA"/>
</dbReference>
<dbReference type="PANTHER" id="PTHR11632">
    <property type="entry name" value="SUCCINATE DEHYDROGENASE 2 FLAVOPROTEIN SUBUNIT"/>
    <property type="match status" value="1"/>
</dbReference>
<dbReference type="EC" id="1.3.5.4" evidence="2"/>
<feature type="domain" description="Fumarate reductase/succinate dehydrogenase flavoprotein-like C-terminal" evidence="1">
    <location>
        <begin position="62"/>
        <end position="195"/>
    </location>
</feature>